<dbReference type="AlphaFoldDB" id="A0ABD6GD11"/>
<comment type="caution">
    <text evidence="2">The sequence shown here is derived from an EMBL/GenBank/DDBJ whole genome shotgun (WGS) entry which is preliminary data.</text>
</comment>
<gene>
    <name evidence="2" type="ORF">BBI04_013090</name>
</gene>
<protein>
    <submittedName>
        <fullName evidence="2">Phosphatase</fullName>
    </submittedName>
</protein>
<dbReference type="PANTHER" id="PTHR16509">
    <property type="match status" value="1"/>
</dbReference>
<dbReference type="InterPro" id="IPR029052">
    <property type="entry name" value="Metallo-depent_PP-like"/>
</dbReference>
<dbReference type="PANTHER" id="PTHR16509:SF1">
    <property type="entry name" value="MANGANESE-DEPENDENT ADP-RIBOSE_CDP-ALCOHOL DIPHOSPHATASE"/>
    <property type="match status" value="1"/>
</dbReference>
<evidence type="ECO:0000259" key="1">
    <source>
        <dbReference type="Pfam" id="PF00149"/>
    </source>
</evidence>
<sequence length="294" mass="32277">MSTADATDRDAQTMPQLRLGLIADPQYADLPPNLTANRYYALSLAKMQAAIDVFNEQTLDAVLLLGDLIDRDFRNFAPALKVLEGLRHPLIALPGNHDFAVSDAQKPMVRDALGMPAPYFDRVINGIRLIFTDGCEISTFSVARDDPAREVAVRQLLALKAKDAANAQDWNAAISQPQIDWLESRLTLAHAAGEKAIVFGHYPLHPFTDHALWNAQEVADVIAAAPAAIAYINGHDHRGGYGLIDDTHFITLKGMVDGEEDTAFSILTLETEALGLQGFGREEDRLLPIRQHSF</sequence>
<dbReference type="RefSeq" id="WP_081344277.1">
    <property type="nucleotide sequence ID" value="NZ_CP118259.1"/>
</dbReference>
<dbReference type="Pfam" id="PF00149">
    <property type="entry name" value="Metallophos"/>
    <property type="match status" value="1"/>
</dbReference>
<dbReference type="EMBL" id="MBEV02000006">
    <property type="protein sequence ID" value="MUP05738.1"/>
    <property type="molecule type" value="Genomic_DNA"/>
</dbReference>
<dbReference type="Proteomes" id="UP000175993">
    <property type="component" value="Unassembled WGS sequence"/>
</dbReference>
<name>A0ABD6GD11_AGRVI</name>
<dbReference type="Gene3D" id="3.60.21.10">
    <property type="match status" value="1"/>
</dbReference>
<dbReference type="InterPro" id="IPR004843">
    <property type="entry name" value="Calcineurin-like_PHP"/>
</dbReference>
<feature type="domain" description="Calcineurin-like phosphoesterase" evidence="1">
    <location>
        <begin position="21"/>
        <end position="238"/>
    </location>
</feature>
<evidence type="ECO:0000313" key="3">
    <source>
        <dbReference type="Proteomes" id="UP000175993"/>
    </source>
</evidence>
<organism evidence="2 3">
    <name type="scientific">Agrobacterium vitis</name>
    <name type="common">Rhizobium vitis</name>
    <dbReference type="NCBI Taxonomy" id="373"/>
    <lineage>
        <taxon>Bacteria</taxon>
        <taxon>Pseudomonadati</taxon>
        <taxon>Pseudomonadota</taxon>
        <taxon>Alphaproteobacteria</taxon>
        <taxon>Hyphomicrobiales</taxon>
        <taxon>Rhizobiaceae</taxon>
        <taxon>Rhizobium/Agrobacterium group</taxon>
        <taxon>Agrobacterium</taxon>
    </lineage>
</organism>
<dbReference type="SUPFAM" id="SSF56300">
    <property type="entry name" value="Metallo-dependent phosphatases"/>
    <property type="match status" value="1"/>
</dbReference>
<proteinExistence type="predicted"/>
<dbReference type="GO" id="GO:0016787">
    <property type="term" value="F:hydrolase activity"/>
    <property type="evidence" value="ECO:0007669"/>
    <property type="project" value="UniProtKB-ARBA"/>
</dbReference>
<reference evidence="2 3" key="1">
    <citation type="submission" date="2019-11" db="EMBL/GenBank/DDBJ databases">
        <title>Whole-genome sequencing of Allorhizobium vitis.</title>
        <authorList>
            <person name="Gan H.M."/>
            <person name="Savka M.A."/>
        </authorList>
    </citation>
    <scope>NUCLEOTIDE SEQUENCE [LARGE SCALE GENOMIC DNA]</scope>
    <source>
        <strain evidence="2 3">AB4</strain>
    </source>
</reference>
<evidence type="ECO:0000313" key="2">
    <source>
        <dbReference type="EMBL" id="MUP05738.1"/>
    </source>
</evidence>
<accession>A0ABD6GD11</accession>